<comment type="similarity">
    <text evidence="2">Belongs to the REXO1/REXO3 family.</text>
</comment>
<dbReference type="CDD" id="cd06145">
    <property type="entry name" value="REX1_like"/>
    <property type="match status" value="1"/>
</dbReference>
<dbReference type="GO" id="GO:0003676">
    <property type="term" value="F:nucleic acid binding"/>
    <property type="evidence" value="ECO:0007669"/>
    <property type="project" value="InterPro"/>
</dbReference>
<dbReference type="PANTHER" id="PTHR12801">
    <property type="entry name" value="RNA EXONUCLEASE REXO1 / RECO3 FAMILY MEMBER-RELATED"/>
    <property type="match status" value="1"/>
</dbReference>
<evidence type="ECO:0000313" key="9">
    <source>
        <dbReference type="EMBL" id="CAJ2501005.1"/>
    </source>
</evidence>
<evidence type="ECO:0000256" key="2">
    <source>
        <dbReference type="ARBA" id="ARBA00006357"/>
    </source>
</evidence>
<feature type="domain" description="Exonuclease" evidence="8">
    <location>
        <begin position="355"/>
        <end position="515"/>
    </location>
</feature>
<feature type="region of interest" description="Disordered" evidence="7">
    <location>
        <begin position="264"/>
        <end position="283"/>
    </location>
</feature>
<sequence length="730" mass="81509">MSFADHDQDVDDIAAIDELTATSPDGFAADQFSMIPNASELPIFDATEAVEAIVEATTERSTEPQLLNELSKETSTDTTVSDTSSLKRTKPHDEDDEGWQTVDRSSKRAKKAKKIPSASSTNYPSITFNYNAKLQSKITLEQLRNLVLYIFAEGVAPAWVAIAHRPQFRKIVAIMVPGLEEAMFKQDVDFDTYNDRSPGSEQKARVLTSPDDYYPRLLKKDELPEILKDFADMFPHLWPVKTPGNDKQAYMRSPMGTMLTAPTEKTKEEKNQRGVQPAKEPRGWKDERTRITEFLAMPEDFQPNGYVLHPACIPIERRKNFQDQEGWVHTHVDNLEDGDVPEEEIQQGSITAGREVLALDCEMCVTGPEEYSLTRISVVSWDGTVVLDQLVKPDKPIIDYVTRFSGITEEMLAPVTTTLRDIQAKLLEILHPRTILMGHSLDSDLKALQMTHPFIVDTALTYPHARGPPLKNSLKFLAQRFLKREIQNRAAGHDSVEDAKACLDLMKQKCEKGKAWGSHESQGENLFRRLNRAGTSYRANGGAQATGGARVGKTSAMIDWGDPMKGAGAASTYPIGCKSDEEVLEGVLRAVKGDPNGEQIPAGGVDFVFARFRELEAFQGWWNCNKNSGSLQIPDLPDQSVETCVRDFTQRIKRIYDNLPPCTAFVVFSGSGDPREMSRLQAMQSQFKKEFNAPGSNWDELTVKWTDVEEQALRKAVTLARNGIGFIGVK</sequence>
<accession>A0AAI8V9U5</accession>
<name>A0AAI8V9U5_9PEZI</name>
<dbReference type="EMBL" id="CAUWAG010000003">
    <property type="protein sequence ID" value="CAJ2501005.1"/>
    <property type="molecule type" value="Genomic_DNA"/>
</dbReference>
<evidence type="ECO:0000256" key="1">
    <source>
        <dbReference type="ARBA" id="ARBA00004123"/>
    </source>
</evidence>
<evidence type="ECO:0000256" key="5">
    <source>
        <dbReference type="ARBA" id="ARBA00022839"/>
    </source>
</evidence>
<feature type="region of interest" description="Disordered" evidence="7">
    <location>
        <begin position="57"/>
        <end position="119"/>
    </location>
</feature>
<dbReference type="AlphaFoldDB" id="A0AAI8V9U5"/>
<dbReference type="PANTHER" id="PTHR12801:SF115">
    <property type="entry name" value="FI18136P1-RELATED"/>
    <property type="match status" value="1"/>
</dbReference>
<gene>
    <name evidence="9" type="ORF">KHLLAP_LOCUS1473</name>
</gene>
<evidence type="ECO:0000259" key="8">
    <source>
        <dbReference type="SMART" id="SM00479"/>
    </source>
</evidence>
<organism evidence="9 10">
    <name type="scientific">Anthostomella pinea</name>
    <dbReference type="NCBI Taxonomy" id="933095"/>
    <lineage>
        <taxon>Eukaryota</taxon>
        <taxon>Fungi</taxon>
        <taxon>Dikarya</taxon>
        <taxon>Ascomycota</taxon>
        <taxon>Pezizomycotina</taxon>
        <taxon>Sordariomycetes</taxon>
        <taxon>Xylariomycetidae</taxon>
        <taxon>Xylariales</taxon>
        <taxon>Xylariaceae</taxon>
        <taxon>Anthostomella</taxon>
    </lineage>
</organism>
<dbReference type="FunFam" id="3.30.420.10:FF:000019">
    <property type="entry name" value="RNA exonuclease NEF-sp"/>
    <property type="match status" value="1"/>
</dbReference>
<dbReference type="GO" id="GO:0005634">
    <property type="term" value="C:nucleus"/>
    <property type="evidence" value="ECO:0007669"/>
    <property type="project" value="UniProtKB-SubCell"/>
</dbReference>
<keyword evidence="6" id="KW-0539">Nucleus</keyword>
<keyword evidence="4" id="KW-0378">Hydrolase</keyword>
<evidence type="ECO:0000256" key="4">
    <source>
        <dbReference type="ARBA" id="ARBA00022801"/>
    </source>
</evidence>
<dbReference type="InterPro" id="IPR036397">
    <property type="entry name" value="RNaseH_sf"/>
</dbReference>
<comment type="caution">
    <text evidence="9">The sequence shown here is derived from an EMBL/GenBank/DDBJ whole genome shotgun (WGS) entry which is preliminary data.</text>
</comment>
<proteinExistence type="inferred from homology"/>
<dbReference type="Pfam" id="PF00929">
    <property type="entry name" value="RNase_T"/>
    <property type="match status" value="1"/>
</dbReference>
<comment type="subcellular location">
    <subcellularLocation>
        <location evidence="1">Nucleus</location>
    </subcellularLocation>
</comment>
<evidence type="ECO:0000313" key="10">
    <source>
        <dbReference type="Proteomes" id="UP001295740"/>
    </source>
</evidence>
<dbReference type="InterPro" id="IPR012337">
    <property type="entry name" value="RNaseH-like_sf"/>
</dbReference>
<dbReference type="SUPFAM" id="SSF53098">
    <property type="entry name" value="Ribonuclease H-like"/>
    <property type="match status" value="1"/>
</dbReference>
<dbReference type="SMART" id="SM00479">
    <property type="entry name" value="EXOIII"/>
    <property type="match status" value="1"/>
</dbReference>
<dbReference type="InterPro" id="IPR034922">
    <property type="entry name" value="REX1-like_exo"/>
</dbReference>
<dbReference type="GO" id="GO:0004527">
    <property type="term" value="F:exonuclease activity"/>
    <property type="evidence" value="ECO:0007669"/>
    <property type="project" value="UniProtKB-KW"/>
</dbReference>
<keyword evidence="10" id="KW-1185">Reference proteome</keyword>
<protein>
    <submittedName>
        <fullName evidence="9">Uu.00g038580.m01.CDS01</fullName>
    </submittedName>
</protein>
<dbReference type="InterPro" id="IPR047021">
    <property type="entry name" value="REXO1/3/4-like"/>
</dbReference>
<evidence type="ECO:0000256" key="7">
    <source>
        <dbReference type="SAM" id="MobiDB-lite"/>
    </source>
</evidence>
<reference evidence="9" key="1">
    <citation type="submission" date="2023-10" db="EMBL/GenBank/DDBJ databases">
        <authorList>
            <person name="Hackl T."/>
        </authorList>
    </citation>
    <scope>NUCLEOTIDE SEQUENCE</scope>
</reference>
<dbReference type="InterPro" id="IPR013520">
    <property type="entry name" value="Ribonucl_H"/>
</dbReference>
<dbReference type="Gene3D" id="3.30.420.10">
    <property type="entry name" value="Ribonuclease H-like superfamily/Ribonuclease H"/>
    <property type="match status" value="1"/>
</dbReference>
<evidence type="ECO:0000256" key="6">
    <source>
        <dbReference type="ARBA" id="ARBA00023242"/>
    </source>
</evidence>
<dbReference type="Proteomes" id="UP001295740">
    <property type="component" value="Unassembled WGS sequence"/>
</dbReference>
<keyword evidence="3" id="KW-0540">Nuclease</keyword>
<evidence type="ECO:0000256" key="3">
    <source>
        <dbReference type="ARBA" id="ARBA00022722"/>
    </source>
</evidence>
<keyword evidence="5" id="KW-0269">Exonuclease</keyword>